<dbReference type="InterPro" id="IPR036898">
    <property type="entry name" value="RNA_pol_Rpb7-like_N_sf"/>
</dbReference>
<dbReference type="InterPro" id="IPR004519">
    <property type="entry name" value="RNAP_E/RPC8"/>
</dbReference>
<feature type="domain" description="RNA polymerase Rpb7-like N-terminal" evidence="6">
    <location>
        <begin position="12"/>
        <end position="64"/>
    </location>
</feature>
<evidence type="ECO:0000313" key="9">
    <source>
        <dbReference type="RefSeq" id="XP_017771169.1"/>
    </source>
</evidence>
<dbReference type="InterPro" id="IPR012340">
    <property type="entry name" value="NA-bd_OB-fold"/>
</dbReference>
<dbReference type="Proteomes" id="UP000695000">
    <property type="component" value="Unplaced"/>
</dbReference>
<feature type="domain" description="RNA polymerase III subunit Rpc25" evidence="7">
    <location>
        <begin position="83"/>
        <end position="202"/>
    </location>
</feature>
<keyword evidence="3 9" id="KW-0240">DNA-directed RNA polymerase</keyword>
<sequence length="204" mass="23207">MYILAEMENVTRIPPDVFNLKLNTVIARELDKKLANKVVLNVGLCIALHDITKLQDSFIFPGDGASHTRVTFRYIVFRPFVEEILLGKIRSCTKDGVQVSMGFFDDIIIPPSALQHPSRFDETEQAWIWEYDLGDGEKHDLFMDAGETVRFRVTAETFKETCPTQPNTQVIKQENSEGTENKIPYLITGSINEPGLGLLTWWDN</sequence>
<proteinExistence type="inferred from homology"/>
<evidence type="ECO:0000313" key="8">
    <source>
        <dbReference type="Proteomes" id="UP000695000"/>
    </source>
</evidence>
<dbReference type="Pfam" id="PF08292">
    <property type="entry name" value="RNA_pol_Rbc25"/>
    <property type="match status" value="1"/>
</dbReference>
<reference evidence="9" key="1">
    <citation type="submission" date="2025-08" db="UniProtKB">
        <authorList>
            <consortium name="RefSeq"/>
        </authorList>
    </citation>
    <scope>IDENTIFICATION</scope>
    <source>
        <tissue evidence="9">Whole Larva</tissue>
    </source>
</reference>
<keyword evidence="5" id="KW-0539">Nucleus</keyword>
<dbReference type="SUPFAM" id="SSF88798">
    <property type="entry name" value="N-terminal, heterodimerisation domain of RBP7 (RpoE)"/>
    <property type="match status" value="1"/>
</dbReference>
<comment type="subcellular location">
    <subcellularLocation>
        <location evidence="1">Nucleus</location>
    </subcellularLocation>
</comment>
<dbReference type="InterPro" id="IPR013238">
    <property type="entry name" value="RNA_pol_III_Rbc25"/>
</dbReference>
<evidence type="ECO:0000256" key="5">
    <source>
        <dbReference type="ARBA" id="ARBA00023242"/>
    </source>
</evidence>
<evidence type="ECO:0000256" key="4">
    <source>
        <dbReference type="ARBA" id="ARBA00023163"/>
    </source>
</evidence>
<dbReference type="GeneID" id="108558691"/>
<keyword evidence="8" id="KW-1185">Reference proteome</keyword>
<dbReference type="InterPro" id="IPR045113">
    <property type="entry name" value="Rpb7-like"/>
</dbReference>
<dbReference type="CDD" id="cd04330">
    <property type="entry name" value="RNAP_III_Rpc25_N"/>
    <property type="match status" value="1"/>
</dbReference>
<accession>A0ABM1M9B9</accession>
<dbReference type="RefSeq" id="XP_017771169.1">
    <property type="nucleotide sequence ID" value="XM_017915680.1"/>
</dbReference>
<dbReference type="Gene3D" id="3.30.1490.120">
    <property type="entry name" value="RNA polymerase Rpb7-like, N-terminal domain"/>
    <property type="match status" value="1"/>
</dbReference>
<evidence type="ECO:0000256" key="3">
    <source>
        <dbReference type="ARBA" id="ARBA00022478"/>
    </source>
</evidence>
<name>A0ABM1M9B9_NICVS</name>
<protein>
    <submittedName>
        <fullName evidence="9">DNA-directed RNA polymerase III subunit RPC8</fullName>
    </submittedName>
</protein>
<dbReference type="SUPFAM" id="SSF50249">
    <property type="entry name" value="Nucleic acid-binding proteins"/>
    <property type="match status" value="1"/>
</dbReference>
<dbReference type="PANTHER" id="PTHR12709">
    <property type="entry name" value="DNA-DIRECTED RNA POLYMERASE II, III"/>
    <property type="match status" value="1"/>
</dbReference>
<comment type="similarity">
    <text evidence="2">Belongs to the eukaryotic RPB7/RPC8 RNA polymerase subunit family.</text>
</comment>
<evidence type="ECO:0000259" key="7">
    <source>
        <dbReference type="Pfam" id="PF08292"/>
    </source>
</evidence>
<keyword evidence="4" id="KW-0804">Transcription</keyword>
<evidence type="ECO:0000256" key="1">
    <source>
        <dbReference type="ARBA" id="ARBA00004123"/>
    </source>
</evidence>
<dbReference type="NCBIfam" id="TIGR00448">
    <property type="entry name" value="rpoE"/>
    <property type="match status" value="1"/>
</dbReference>
<gene>
    <name evidence="9" type="primary">LOC108558691</name>
</gene>
<evidence type="ECO:0000259" key="6">
    <source>
        <dbReference type="Pfam" id="PF03876"/>
    </source>
</evidence>
<organism evidence="8 9">
    <name type="scientific">Nicrophorus vespilloides</name>
    <name type="common">Boreal carrion beetle</name>
    <dbReference type="NCBI Taxonomy" id="110193"/>
    <lineage>
        <taxon>Eukaryota</taxon>
        <taxon>Metazoa</taxon>
        <taxon>Ecdysozoa</taxon>
        <taxon>Arthropoda</taxon>
        <taxon>Hexapoda</taxon>
        <taxon>Insecta</taxon>
        <taxon>Pterygota</taxon>
        <taxon>Neoptera</taxon>
        <taxon>Endopterygota</taxon>
        <taxon>Coleoptera</taxon>
        <taxon>Polyphaga</taxon>
        <taxon>Staphyliniformia</taxon>
        <taxon>Silphidae</taxon>
        <taxon>Nicrophorinae</taxon>
        <taxon>Nicrophorus</taxon>
    </lineage>
</organism>
<evidence type="ECO:0000256" key="2">
    <source>
        <dbReference type="ARBA" id="ARBA00009307"/>
    </source>
</evidence>
<dbReference type="PANTHER" id="PTHR12709:SF1">
    <property type="entry name" value="DNA-DIRECTED RNA POLYMERASE III SUBUNIT RPC8"/>
    <property type="match status" value="1"/>
</dbReference>
<dbReference type="InterPro" id="IPR005576">
    <property type="entry name" value="Rpb7-like_N"/>
</dbReference>
<dbReference type="GO" id="GO:0000428">
    <property type="term" value="C:DNA-directed RNA polymerase complex"/>
    <property type="evidence" value="ECO:0007669"/>
    <property type="project" value="UniProtKB-KW"/>
</dbReference>
<dbReference type="Pfam" id="PF03876">
    <property type="entry name" value="SHS2_Rpb7-N"/>
    <property type="match status" value="1"/>
</dbReference>
<dbReference type="Gene3D" id="2.40.50.140">
    <property type="entry name" value="Nucleic acid-binding proteins"/>
    <property type="match status" value="1"/>
</dbReference>